<dbReference type="NCBIfam" id="TIGR02943">
    <property type="entry name" value="Sig70_famx1"/>
    <property type="match status" value="1"/>
</dbReference>
<feature type="domain" description="RNA polymerase sigma-70 region 2" evidence="6">
    <location>
        <begin position="18"/>
        <end position="79"/>
    </location>
</feature>
<dbReference type="Pfam" id="PF04542">
    <property type="entry name" value="Sigma70_r2"/>
    <property type="match status" value="1"/>
</dbReference>
<keyword evidence="5" id="KW-0804">Transcription</keyword>
<dbReference type="Pfam" id="PF08281">
    <property type="entry name" value="Sigma70_r4_2"/>
    <property type="match status" value="1"/>
</dbReference>
<dbReference type="Gene3D" id="1.10.1740.10">
    <property type="match status" value="1"/>
</dbReference>
<evidence type="ECO:0000313" key="8">
    <source>
        <dbReference type="EMBL" id="RPE73214.1"/>
    </source>
</evidence>
<dbReference type="InterPro" id="IPR013324">
    <property type="entry name" value="RNA_pol_sigma_r3/r4-like"/>
</dbReference>
<dbReference type="GO" id="GO:0006352">
    <property type="term" value="P:DNA-templated transcription initiation"/>
    <property type="evidence" value="ECO:0007669"/>
    <property type="project" value="InterPro"/>
</dbReference>
<feature type="domain" description="RNA polymerase sigma factor 70 region 4 type 2" evidence="7">
    <location>
        <begin position="129"/>
        <end position="179"/>
    </location>
</feature>
<dbReference type="GO" id="GO:0016987">
    <property type="term" value="F:sigma factor activity"/>
    <property type="evidence" value="ECO:0007669"/>
    <property type="project" value="UniProtKB-KW"/>
</dbReference>
<evidence type="ECO:0000256" key="4">
    <source>
        <dbReference type="ARBA" id="ARBA00023125"/>
    </source>
</evidence>
<organism evidence="8 9">
    <name type="scientific">Tibeticola sediminis</name>
    <dbReference type="NCBI Taxonomy" id="1917811"/>
    <lineage>
        <taxon>Bacteria</taxon>
        <taxon>Pseudomonadati</taxon>
        <taxon>Pseudomonadota</taxon>
        <taxon>Betaproteobacteria</taxon>
        <taxon>Burkholderiales</taxon>
        <taxon>Comamonadaceae</taxon>
        <taxon>Tibeticola</taxon>
    </lineage>
</organism>
<comment type="caution">
    <text evidence="8">The sequence shown here is derived from an EMBL/GenBank/DDBJ whole genome shotgun (WGS) entry which is preliminary data.</text>
</comment>
<gene>
    <name evidence="8" type="ORF">EDC62_0925</name>
</gene>
<sequence length="194" mass="22026">MTMPDPTDFEAELVAQRSYLMRFARLQLRNETWAEDAVSETLLAALARPQAFGGRAQLKTWLVGILKHKIIDALRARGREVCVDGASADDDEDPLAHMAFQADGHFAELPADWGDPERELDNRQFLAVLEACTDRLPPVQGRLFLMREWLELSSEEICNELGLSATNLYVQLHRARLRLRECLEIHWFAGKPVA</sequence>
<accession>A0A3N4VJR6</accession>
<dbReference type="InterPro" id="IPR036388">
    <property type="entry name" value="WH-like_DNA-bd_sf"/>
</dbReference>
<dbReference type="AlphaFoldDB" id="A0A3N4VJR6"/>
<comment type="similarity">
    <text evidence="1">Belongs to the sigma-70 factor family. ECF subfamily.</text>
</comment>
<dbReference type="NCBIfam" id="TIGR02937">
    <property type="entry name" value="sigma70-ECF"/>
    <property type="match status" value="1"/>
</dbReference>
<reference evidence="8 9" key="1">
    <citation type="submission" date="2018-11" db="EMBL/GenBank/DDBJ databases">
        <title>Genomic Encyclopedia of Type Strains, Phase IV (KMG-IV): sequencing the most valuable type-strain genomes for metagenomic binning, comparative biology and taxonomic classification.</title>
        <authorList>
            <person name="Goeker M."/>
        </authorList>
    </citation>
    <scope>NUCLEOTIDE SEQUENCE [LARGE SCALE GENOMIC DNA]</scope>
    <source>
        <strain evidence="8 9">DSM 101684</strain>
    </source>
</reference>
<dbReference type="SUPFAM" id="SSF88659">
    <property type="entry name" value="Sigma3 and sigma4 domains of RNA polymerase sigma factors"/>
    <property type="match status" value="1"/>
</dbReference>
<evidence type="ECO:0000256" key="1">
    <source>
        <dbReference type="ARBA" id="ARBA00010641"/>
    </source>
</evidence>
<dbReference type="PANTHER" id="PTHR43133">
    <property type="entry name" value="RNA POLYMERASE ECF-TYPE SIGMA FACTO"/>
    <property type="match status" value="1"/>
</dbReference>
<dbReference type="InterPro" id="IPR007627">
    <property type="entry name" value="RNA_pol_sigma70_r2"/>
</dbReference>
<dbReference type="InterPro" id="IPR014289">
    <property type="entry name" value="RNA_pol_sigma-24-rel"/>
</dbReference>
<evidence type="ECO:0000259" key="6">
    <source>
        <dbReference type="Pfam" id="PF04542"/>
    </source>
</evidence>
<dbReference type="GO" id="GO:0003677">
    <property type="term" value="F:DNA binding"/>
    <property type="evidence" value="ECO:0007669"/>
    <property type="project" value="UniProtKB-KW"/>
</dbReference>
<keyword evidence="9" id="KW-1185">Reference proteome</keyword>
<dbReference type="InterPro" id="IPR013325">
    <property type="entry name" value="RNA_pol_sigma_r2"/>
</dbReference>
<keyword evidence="4" id="KW-0238">DNA-binding</keyword>
<dbReference type="InterPro" id="IPR039425">
    <property type="entry name" value="RNA_pol_sigma-70-like"/>
</dbReference>
<evidence type="ECO:0000256" key="2">
    <source>
        <dbReference type="ARBA" id="ARBA00023015"/>
    </source>
</evidence>
<dbReference type="PANTHER" id="PTHR43133:SF8">
    <property type="entry name" value="RNA POLYMERASE SIGMA FACTOR HI_1459-RELATED"/>
    <property type="match status" value="1"/>
</dbReference>
<dbReference type="EMBL" id="RKQL01000001">
    <property type="protein sequence ID" value="RPE73214.1"/>
    <property type="molecule type" value="Genomic_DNA"/>
</dbReference>
<dbReference type="InterPro" id="IPR014284">
    <property type="entry name" value="RNA_pol_sigma-70_dom"/>
</dbReference>
<dbReference type="NCBIfam" id="NF009173">
    <property type="entry name" value="PRK12520.1"/>
    <property type="match status" value="1"/>
</dbReference>
<dbReference type="InterPro" id="IPR013249">
    <property type="entry name" value="RNA_pol_sigma70_r4_t2"/>
</dbReference>
<evidence type="ECO:0000313" key="9">
    <source>
        <dbReference type="Proteomes" id="UP000272193"/>
    </source>
</evidence>
<evidence type="ECO:0000259" key="7">
    <source>
        <dbReference type="Pfam" id="PF08281"/>
    </source>
</evidence>
<dbReference type="Proteomes" id="UP000272193">
    <property type="component" value="Unassembled WGS sequence"/>
</dbReference>
<proteinExistence type="inferred from homology"/>
<dbReference type="Gene3D" id="1.10.10.10">
    <property type="entry name" value="Winged helix-like DNA-binding domain superfamily/Winged helix DNA-binding domain"/>
    <property type="match status" value="1"/>
</dbReference>
<evidence type="ECO:0000256" key="5">
    <source>
        <dbReference type="ARBA" id="ARBA00023163"/>
    </source>
</evidence>
<dbReference type="SUPFAM" id="SSF88946">
    <property type="entry name" value="Sigma2 domain of RNA polymerase sigma factors"/>
    <property type="match status" value="1"/>
</dbReference>
<name>A0A3N4VJR6_9BURK</name>
<keyword evidence="2" id="KW-0805">Transcription regulation</keyword>
<protein>
    <submittedName>
        <fullName evidence="8">RNA polymerase sigma-70 factor (ECF subfamily)</fullName>
    </submittedName>
</protein>
<evidence type="ECO:0000256" key="3">
    <source>
        <dbReference type="ARBA" id="ARBA00023082"/>
    </source>
</evidence>
<keyword evidence="3" id="KW-0731">Sigma factor</keyword>